<comment type="pathway">
    <text evidence="2">Lipid metabolism.</text>
</comment>
<keyword evidence="15" id="KW-1185">Reference proteome</keyword>
<evidence type="ECO:0000256" key="2">
    <source>
        <dbReference type="ARBA" id="ARBA00005189"/>
    </source>
</evidence>
<dbReference type="STRING" id="1841861.GCA_900157365_04870"/>
<evidence type="ECO:0000256" key="6">
    <source>
        <dbReference type="ARBA" id="ARBA00022679"/>
    </source>
</evidence>
<dbReference type="InterPro" id="IPR014292">
    <property type="entry name" value="Acyl_transf_WS/DGAT"/>
</dbReference>
<dbReference type="GO" id="GO:0005886">
    <property type="term" value="C:plasma membrane"/>
    <property type="evidence" value="ECO:0007669"/>
    <property type="project" value="TreeGrafter"/>
</dbReference>
<keyword evidence="7 11" id="KW-0319">Glycerol metabolism</keyword>
<keyword evidence="9 11" id="KW-0012">Acyltransferase</keyword>
<dbReference type="GO" id="GO:0019432">
    <property type="term" value="P:triglyceride biosynthetic process"/>
    <property type="evidence" value="ECO:0007669"/>
    <property type="project" value="UniProtKB-UniPathway"/>
</dbReference>
<dbReference type="EMBL" id="FUEZ01000003">
    <property type="protein sequence ID" value="SPM38490.1"/>
    <property type="molecule type" value="Genomic_DNA"/>
</dbReference>
<evidence type="ECO:0000256" key="11">
    <source>
        <dbReference type="RuleBase" id="RU361241"/>
    </source>
</evidence>
<dbReference type="GO" id="GO:0001666">
    <property type="term" value="P:response to hypoxia"/>
    <property type="evidence" value="ECO:0007669"/>
    <property type="project" value="TreeGrafter"/>
</dbReference>
<feature type="domain" description="O-acyltransferase WSD1-like N-terminal" evidence="12">
    <location>
        <begin position="9"/>
        <end position="244"/>
    </location>
</feature>
<dbReference type="PANTHER" id="PTHR31650">
    <property type="entry name" value="O-ACYLTRANSFERASE (WSD1-LIKE) FAMILY PROTEIN"/>
    <property type="match status" value="1"/>
</dbReference>
<evidence type="ECO:0000313" key="15">
    <source>
        <dbReference type="Proteomes" id="UP000240424"/>
    </source>
</evidence>
<dbReference type="EC" id="2.3.1.20" evidence="4 11"/>
<dbReference type="UniPathway" id="UPA00282"/>
<dbReference type="GO" id="GO:0004144">
    <property type="term" value="F:diacylglycerol O-acyltransferase activity"/>
    <property type="evidence" value="ECO:0007669"/>
    <property type="project" value="UniProtKB-EC"/>
</dbReference>
<evidence type="ECO:0000256" key="3">
    <source>
        <dbReference type="ARBA" id="ARBA00009587"/>
    </source>
</evidence>
<evidence type="ECO:0000313" key="14">
    <source>
        <dbReference type="EMBL" id="SPM38490.1"/>
    </source>
</evidence>
<dbReference type="GO" id="GO:0006071">
    <property type="term" value="P:glycerol metabolic process"/>
    <property type="evidence" value="ECO:0007669"/>
    <property type="project" value="UniProtKB-KW"/>
</dbReference>
<evidence type="ECO:0000259" key="13">
    <source>
        <dbReference type="Pfam" id="PF06974"/>
    </source>
</evidence>
<evidence type="ECO:0000256" key="10">
    <source>
        <dbReference type="ARBA" id="ARBA00048109"/>
    </source>
</evidence>
<evidence type="ECO:0000259" key="12">
    <source>
        <dbReference type="Pfam" id="PF03007"/>
    </source>
</evidence>
<dbReference type="InterPro" id="IPR004255">
    <property type="entry name" value="O-acyltransferase_WSD1_N"/>
</dbReference>
<name>A0A2U3P419_9MYCO</name>
<dbReference type="SUPFAM" id="SSF52777">
    <property type="entry name" value="CoA-dependent acyltransferases"/>
    <property type="match status" value="1"/>
</dbReference>
<comment type="catalytic activity">
    <reaction evidence="10 11">
        <text>an acyl-CoA + a 1,2-diacyl-sn-glycerol = a triacyl-sn-glycerol + CoA</text>
        <dbReference type="Rhea" id="RHEA:10868"/>
        <dbReference type="ChEBI" id="CHEBI:17815"/>
        <dbReference type="ChEBI" id="CHEBI:57287"/>
        <dbReference type="ChEBI" id="CHEBI:58342"/>
        <dbReference type="ChEBI" id="CHEBI:64615"/>
        <dbReference type="EC" id="2.3.1.20"/>
    </reaction>
</comment>
<evidence type="ECO:0000256" key="8">
    <source>
        <dbReference type="ARBA" id="ARBA00023098"/>
    </source>
</evidence>
<feature type="non-terminal residue" evidence="14">
    <location>
        <position position="1"/>
    </location>
</feature>
<comment type="pathway">
    <text evidence="1 11">Glycerolipid metabolism; triacylglycerol biosynthesis.</text>
</comment>
<keyword evidence="8 11" id="KW-0443">Lipid metabolism</keyword>
<gene>
    <name evidence="14" type="ORF">MNAB215_667</name>
</gene>
<dbReference type="GO" id="GO:0051701">
    <property type="term" value="P:biological process involved in interaction with host"/>
    <property type="evidence" value="ECO:0007669"/>
    <property type="project" value="TreeGrafter"/>
</dbReference>
<dbReference type="AlphaFoldDB" id="A0A2U3P419"/>
<keyword evidence="6 11" id="KW-0808">Transferase</keyword>
<dbReference type="Gene3D" id="3.30.559.10">
    <property type="entry name" value="Chloramphenicol acetyltransferase-like domain"/>
    <property type="match status" value="1"/>
</dbReference>
<evidence type="ECO:0000256" key="4">
    <source>
        <dbReference type="ARBA" id="ARBA00013244"/>
    </source>
</evidence>
<dbReference type="PANTHER" id="PTHR31650:SF1">
    <property type="entry name" value="WAX ESTER SYNTHASE_DIACYLGLYCEROL ACYLTRANSFERASE 4-RELATED"/>
    <property type="match status" value="1"/>
</dbReference>
<protein>
    <recommendedName>
        <fullName evidence="4 11">Diacylglycerol O-acyltransferase</fullName>
        <ecNumber evidence="4 11">2.3.1.20</ecNumber>
    </recommendedName>
</protein>
<dbReference type="GO" id="GO:0071731">
    <property type="term" value="P:response to nitric oxide"/>
    <property type="evidence" value="ECO:0007669"/>
    <property type="project" value="TreeGrafter"/>
</dbReference>
<reference evidence="14 15" key="1">
    <citation type="submission" date="2017-01" db="EMBL/GenBank/DDBJ databases">
        <authorList>
            <consortium name="Urmite Genomes"/>
        </authorList>
    </citation>
    <scope>NUCLEOTIDE SEQUENCE [LARGE SCALE GENOMIC DNA]</scope>
    <source>
        <strain evidence="14 15">AB215</strain>
    </source>
</reference>
<accession>A0A2U3P419</accession>
<sequence>VAQLNTTRDTGFLNTDSDRQAGLAIGAVAVVDGAAPDFERLKRFLAERISSIPRCAQVMRTHPLNGAQQWIDDPAFDLDHHVRQVTIPRPGDDPELSGVIAQALERPLQLDRPLWECWIIEGLKGNQWAILMKIHHHLADGTSAAQLLARLCDDSDAEMFANHVGNERDSSPEAPKRSWADTLRSASAVASTVTNTVASAMWPVARPSSTGDAATMRRYHAVRVPRAAVEDVCAKFGVTTNDVALAVITEGFRNVLLHRGEQPHAGSLRILEKADDRISVKLPYLPVEHDDPVQRLRTVHSRLSRPRQDNQRQSAAILDLATSLPPVMLCAKAIQLVMSRLPQPGIVTLATNGPGPHSRLGLMGKTVKRLLPIPPTASQLSSGVAVLTYGDELVFGITTDYDAAPELSLLAAGIQREMARLVALSDDSVLLFTKDRRKRAARGIARAHPSAPAKAH</sequence>
<evidence type="ECO:0000256" key="7">
    <source>
        <dbReference type="ARBA" id="ARBA00022798"/>
    </source>
</evidence>
<dbReference type="Proteomes" id="UP000240424">
    <property type="component" value="Unassembled WGS sequence"/>
</dbReference>
<dbReference type="InterPro" id="IPR045034">
    <property type="entry name" value="O-acyltransferase_WSD1-like"/>
</dbReference>
<evidence type="ECO:0000256" key="1">
    <source>
        <dbReference type="ARBA" id="ARBA00004771"/>
    </source>
</evidence>
<dbReference type="InterPro" id="IPR023213">
    <property type="entry name" value="CAT-like_dom_sf"/>
</dbReference>
<evidence type="ECO:0000256" key="9">
    <source>
        <dbReference type="ARBA" id="ARBA00023315"/>
    </source>
</evidence>
<dbReference type="InterPro" id="IPR009721">
    <property type="entry name" value="O-acyltransferase_WSD1_C"/>
</dbReference>
<proteinExistence type="inferred from homology"/>
<dbReference type="NCBIfam" id="TIGR02946">
    <property type="entry name" value="acyl_WS_DGAT"/>
    <property type="match status" value="1"/>
</dbReference>
<evidence type="ECO:0000256" key="5">
    <source>
        <dbReference type="ARBA" id="ARBA00022516"/>
    </source>
</evidence>
<comment type="similarity">
    <text evidence="3 11">Belongs to the long-chain O-acyltransferase family.</text>
</comment>
<dbReference type="Pfam" id="PF06974">
    <property type="entry name" value="WS_DGAT_C"/>
    <property type="match status" value="1"/>
</dbReference>
<keyword evidence="5 11" id="KW-0444">Lipid biosynthesis</keyword>
<feature type="domain" description="O-acyltransferase WSD1 C-terminal" evidence="13">
    <location>
        <begin position="278"/>
        <end position="420"/>
    </location>
</feature>
<dbReference type="Pfam" id="PF03007">
    <property type="entry name" value="WS_DGAT_cat"/>
    <property type="match status" value="1"/>
</dbReference>
<organism evidence="14 15">
    <name type="scientific">Mycobacterium numidiamassiliense</name>
    <dbReference type="NCBI Taxonomy" id="1841861"/>
    <lineage>
        <taxon>Bacteria</taxon>
        <taxon>Bacillati</taxon>
        <taxon>Actinomycetota</taxon>
        <taxon>Actinomycetes</taxon>
        <taxon>Mycobacteriales</taxon>
        <taxon>Mycobacteriaceae</taxon>
        <taxon>Mycobacterium</taxon>
    </lineage>
</organism>